<organism evidence="13 14">
    <name type="scientific">Glossina brevipalpis</name>
    <dbReference type="NCBI Taxonomy" id="37001"/>
    <lineage>
        <taxon>Eukaryota</taxon>
        <taxon>Metazoa</taxon>
        <taxon>Ecdysozoa</taxon>
        <taxon>Arthropoda</taxon>
        <taxon>Hexapoda</taxon>
        <taxon>Insecta</taxon>
        <taxon>Pterygota</taxon>
        <taxon>Neoptera</taxon>
        <taxon>Endopterygota</taxon>
        <taxon>Diptera</taxon>
        <taxon>Brachycera</taxon>
        <taxon>Muscomorpha</taxon>
        <taxon>Hippoboscoidea</taxon>
        <taxon>Glossinidae</taxon>
        <taxon>Glossina</taxon>
    </lineage>
</organism>
<dbReference type="GO" id="GO:0043564">
    <property type="term" value="C:Ku70:Ku80 complex"/>
    <property type="evidence" value="ECO:0007669"/>
    <property type="project" value="InterPro"/>
</dbReference>
<dbReference type="Proteomes" id="UP000091820">
    <property type="component" value="Unassembled WGS sequence"/>
</dbReference>
<comment type="subcellular location">
    <subcellularLocation>
        <location evidence="1">Nucleus</location>
    </subcellularLocation>
</comment>
<dbReference type="PANTHER" id="PTHR12604:SF2">
    <property type="entry name" value="X-RAY REPAIR CROSS-COMPLEMENTING PROTEIN 6"/>
    <property type="match status" value="1"/>
</dbReference>
<evidence type="ECO:0000256" key="9">
    <source>
        <dbReference type="ARBA" id="ARBA00023172"/>
    </source>
</evidence>
<dbReference type="GO" id="GO:0016787">
    <property type="term" value="F:hydrolase activity"/>
    <property type="evidence" value="ECO:0007669"/>
    <property type="project" value="UniProtKB-KW"/>
</dbReference>
<keyword evidence="7" id="KW-0067">ATP-binding</keyword>
<dbReference type="Gene3D" id="1.10.1600.10">
    <property type="match status" value="1"/>
</dbReference>
<dbReference type="Gene3D" id="2.40.290.10">
    <property type="match status" value="1"/>
</dbReference>
<dbReference type="Pfam" id="PF02735">
    <property type="entry name" value="Ku"/>
    <property type="match status" value="1"/>
</dbReference>
<protein>
    <recommendedName>
        <fullName evidence="12">Ku domain-containing protein</fullName>
    </recommendedName>
</protein>
<dbReference type="AlphaFoldDB" id="A0A1A9WFN6"/>
<dbReference type="InterPro" id="IPR005161">
    <property type="entry name" value="Ku_N"/>
</dbReference>
<dbReference type="GO" id="GO:0003690">
    <property type="term" value="F:double-stranded DNA binding"/>
    <property type="evidence" value="ECO:0007669"/>
    <property type="project" value="TreeGrafter"/>
</dbReference>
<evidence type="ECO:0000256" key="4">
    <source>
        <dbReference type="ARBA" id="ARBA00022763"/>
    </source>
</evidence>
<evidence type="ECO:0000313" key="13">
    <source>
        <dbReference type="EnsemblMetazoa" id="GBRI018039-PA"/>
    </source>
</evidence>
<keyword evidence="9" id="KW-0233">DNA recombination</keyword>
<dbReference type="STRING" id="37001.A0A1A9WFN6"/>
<evidence type="ECO:0000259" key="12">
    <source>
        <dbReference type="SMART" id="SM00559"/>
    </source>
</evidence>
<dbReference type="InterPro" id="IPR006164">
    <property type="entry name" value="DNA_bd_Ku70/Ku80"/>
</dbReference>
<dbReference type="CDD" id="cd00788">
    <property type="entry name" value="KU70"/>
    <property type="match status" value="1"/>
</dbReference>
<accession>A0A1A9WFN6</accession>
<dbReference type="PANTHER" id="PTHR12604">
    <property type="entry name" value="KU AUTOANTIGEN DNA HELICASE"/>
    <property type="match status" value="1"/>
</dbReference>
<keyword evidence="10" id="KW-0234">DNA repair</keyword>
<keyword evidence="5" id="KW-0378">Hydrolase</keyword>
<evidence type="ECO:0000256" key="2">
    <source>
        <dbReference type="ARBA" id="ARBA00005240"/>
    </source>
</evidence>
<evidence type="ECO:0000256" key="10">
    <source>
        <dbReference type="ARBA" id="ARBA00023204"/>
    </source>
</evidence>
<evidence type="ECO:0000313" key="14">
    <source>
        <dbReference type="Proteomes" id="UP000091820"/>
    </source>
</evidence>
<dbReference type="GO" id="GO:0003678">
    <property type="term" value="F:DNA helicase activity"/>
    <property type="evidence" value="ECO:0007669"/>
    <property type="project" value="InterPro"/>
</dbReference>
<dbReference type="GO" id="GO:0042162">
    <property type="term" value="F:telomeric DNA binding"/>
    <property type="evidence" value="ECO:0007669"/>
    <property type="project" value="InterPro"/>
</dbReference>
<dbReference type="Gene3D" id="3.40.50.410">
    <property type="entry name" value="von Willebrand factor, type A domain"/>
    <property type="match status" value="1"/>
</dbReference>
<dbReference type="GO" id="GO:0000723">
    <property type="term" value="P:telomere maintenance"/>
    <property type="evidence" value="ECO:0007669"/>
    <property type="project" value="InterPro"/>
</dbReference>
<dbReference type="PIRSF" id="PIRSF003033">
    <property type="entry name" value="Ku70"/>
    <property type="match status" value="1"/>
</dbReference>
<keyword evidence="4" id="KW-0227">DNA damage</keyword>
<dbReference type="NCBIfam" id="TIGR00578">
    <property type="entry name" value="ku70"/>
    <property type="match status" value="1"/>
</dbReference>
<evidence type="ECO:0000256" key="7">
    <source>
        <dbReference type="ARBA" id="ARBA00022840"/>
    </source>
</evidence>
<keyword evidence="3" id="KW-0547">Nucleotide-binding</keyword>
<sequence length="628" mass="72780">MASWNPDYEISISDSEDEEDSLKTSYTGREALIFVVDANLLSEDPSRLRDALNLIRSAFLSGLLFNDKDVMGLVFANTDQNPEPFEPNCLEGIEMPDNCAVFLPVRQLTKAIVDHYLRFLETVMENFVQTYGLAKNGNETNFSYLLRLCLDLVRKCYYAVDNTTIVYLTDKEQPHPTNSNSYAQALQKAVDLKDQDVDFKLIPMVDEFNYDSFYKEFLSLVRDEDMESFVPVAAEKIREMLADRKLKQSFARRSLGHFKFHLGPDLALSAQYFNYFQKNKKPRKVLVQRIDNAIVNRKRRNTVRKIDSETQELGEPREINITNAWYEIRLGDHSLRLTYEQVNRVRNLHPTGMMLLGFQSKDELAKIIYCKPCNFMYPDDRHILGSKRLFRALWERCRVRDKVAICLFMSKRRSMPRYVALVPVSREDATERSYYSLLANDGFKIVYLPFTTYVRRVDFKDWNSVENQATDEGVAICEKLVRKLRLKYNPSLLSDPELDHLQTKLLALAFDQKFETEGSQYFPDPESQDAVIADLLPEFEEIFGVDEETAKKRGASTSAGTNPKTKVPKVIVEDLNKKDYVVQMINNKSLDSCTKQQLLQILEEHFDKKMAKNLKKQDLLDCIYGLNE</sequence>
<dbReference type="InterPro" id="IPR016194">
    <property type="entry name" value="SPOC-like_C_dom_sf"/>
</dbReference>
<evidence type="ECO:0000256" key="11">
    <source>
        <dbReference type="ARBA" id="ARBA00023242"/>
    </source>
</evidence>
<dbReference type="InterPro" id="IPR027388">
    <property type="entry name" value="Ku70_bridge/pillars_dom_sf"/>
</dbReference>
<dbReference type="Pfam" id="PF03731">
    <property type="entry name" value="Ku_N"/>
    <property type="match status" value="1"/>
</dbReference>
<dbReference type="SUPFAM" id="SSF53300">
    <property type="entry name" value="vWA-like"/>
    <property type="match status" value="1"/>
</dbReference>
<reference evidence="13" key="2">
    <citation type="submission" date="2020-05" db="UniProtKB">
        <authorList>
            <consortium name="EnsemblMetazoa"/>
        </authorList>
    </citation>
    <scope>IDENTIFICATION</scope>
    <source>
        <strain evidence="13">IAEA</strain>
    </source>
</reference>
<reference evidence="14" key="1">
    <citation type="submission" date="2014-03" db="EMBL/GenBank/DDBJ databases">
        <authorList>
            <person name="Aksoy S."/>
            <person name="Warren W."/>
            <person name="Wilson R.K."/>
        </authorList>
    </citation>
    <scope>NUCLEOTIDE SEQUENCE [LARGE SCALE GENOMIC DNA]</scope>
    <source>
        <strain evidence="14">IAEA</strain>
    </source>
</reference>
<evidence type="ECO:0000256" key="3">
    <source>
        <dbReference type="ARBA" id="ARBA00022741"/>
    </source>
</evidence>
<dbReference type="VEuPathDB" id="VectorBase:GBRI018039"/>
<dbReference type="InterPro" id="IPR047087">
    <property type="entry name" value="KU70_core_dom"/>
</dbReference>
<evidence type="ECO:0000256" key="5">
    <source>
        <dbReference type="ARBA" id="ARBA00022801"/>
    </source>
</evidence>
<keyword evidence="11" id="KW-0539">Nucleus</keyword>
<dbReference type="GO" id="GO:0006310">
    <property type="term" value="P:DNA recombination"/>
    <property type="evidence" value="ECO:0007669"/>
    <property type="project" value="UniProtKB-KW"/>
</dbReference>
<dbReference type="InterPro" id="IPR005160">
    <property type="entry name" value="Ku_C"/>
</dbReference>
<evidence type="ECO:0000256" key="8">
    <source>
        <dbReference type="ARBA" id="ARBA00023125"/>
    </source>
</evidence>
<evidence type="ECO:0000256" key="1">
    <source>
        <dbReference type="ARBA" id="ARBA00004123"/>
    </source>
</evidence>
<dbReference type="GO" id="GO:0005524">
    <property type="term" value="F:ATP binding"/>
    <property type="evidence" value="ECO:0007669"/>
    <property type="project" value="UniProtKB-KW"/>
</dbReference>
<keyword evidence="8" id="KW-0238">DNA-binding</keyword>
<evidence type="ECO:0000256" key="6">
    <source>
        <dbReference type="ARBA" id="ARBA00022806"/>
    </source>
</evidence>
<dbReference type="Gene3D" id="4.10.970.10">
    <property type="entry name" value="Ku70, bridge and pillars"/>
    <property type="match status" value="1"/>
</dbReference>
<comment type="similarity">
    <text evidence="2">Belongs to the ku70 family.</text>
</comment>
<dbReference type="Pfam" id="PF03730">
    <property type="entry name" value="Ku_C"/>
    <property type="match status" value="1"/>
</dbReference>
<feature type="domain" description="Ku" evidence="12">
    <location>
        <begin position="316"/>
        <end position="465"/>
    </location>
</feature>
<proteinExistence type="inferred from homology"/>
<name>A0A1A9WFN6_9MUSC</name>
<keyword evidence="6" id="KW-0347">Helicase</keyword>
<dbReference type="SUPFAM" id="SSF100939">
    <property type="entry name" value="SPOC domain-like"/>
    <property type="match status" value="1"/>
</dbReference>
<dbReference type="SMART" id="SM00559">
    <property type="entry name" value="Ku78"/>
    <property type="match status" value="1"/>
</dbReference>
<dbReference type="GO" id="GO:0006303">
    <property type="term" value="P:double-strand break repair via nonhomologous end joining"/>
    <property type="evidence" value="ECO:0007669"/>
    <property type="project" value="InterPro"/>
</dbReference>
<dbReference type="InterPro" id="IPR036465">
    <property type="entry name" value="vWFA_dom_sf"/>
</dbReference>
<keyword evidence="14" id="KW-1185">Reference proteome</keyword>
<dbReference type="EnsemblMetazoa" id="GBRI018039-RA">
    <property type="protein sequence ID" value="GBRI018039-PA"/>
    <property type="gene ID" value="GBRI018039"/>
</dbReference>
<dbReference type="InterPro" id="IPR006165">
    <property type="entry name" value="Ku70"/>
</dbReference>
<dbReference type="GO" id="GO:0003684">
    <property type="term" value="F:damaged DNA binding"/>
    <property type="evidence" value="ECO:0007669"/>
    <property type="project" value="InterPro"/>
</dbReference>